<keyword evidence="8" id="KW-1185">Reference proteome</keyword>
<accession>A0A937JY88</accession>
<feature type="transmembrane region" description="Helical" evidence="6">
    <location>
        <begin position="145"/>
        <end position="166"/>
    </location>
</feature>
<evidence type="ECO:0000256" key="1">
    <source>
        <dbReference type="ARBA" id="ARBA00004651"/>
    </source>
</evidence>
<feature type="transmembrane region" description="Helical" evidence="6">
    <location>
        <begin position="109"/>
        <end position="133"/>
    </location>
</feature>
<keyword evidence="5 6" id="KW-0472">Membrane</keyword>
<sequence length="202" mass="22428">MYIVNGALFGLVLMVLVGPVFFTLIQTSLEKGFNKAILVAIGIFFSDAMFIGLAYLGVSQFVNKSGYNVWIGYAGGIILSIFGVYYLLKFKKPMNMSAKSVSVKGTFRFIFKGFLINGISPFVLLFWVGAMSLATVRYDYHGPQLFGFFITIMIIALSSDILKAYLAGKLRRLFTPKLFKILNLVVGLAMIGFGIHMFIFSI</sequence>
<dbReference type="InterPro" id="IPR001123">
    <property type="entry name" value="LeuE-type"/>
</dbReference>
<feature type="transmembrane region" description="Helical" evidence="6">
    <location>
        <begin position="178"/>
        <end position="199"/>
    </location>
</feature>
<keyword evidence="3 6" id="KW-0812">Transmembrane</keyword>
<proteinExistence type="predicted"/>
<evidence type="ECO:0000256" key="6">
    <source>
        <dbReference type="SAM" id="Phobius"/>
    </source>
</evidence>
<reference evidence="7" key="1">
    <citation type="submission" date="2021-01" db="EMBL/GenBank/DDBJ databases">
        <title>Fulvivirga kasyanovii gen. nov., sp nov., a novel member of the phylum Bacteroidetes isolated from seawater in a mussel farm.</title>
        <authorList>
            <person name="Zhao L.-H."/>
            <person name="Wang Z.-J."/>
        </authorList>
    </citation>
    <scope>NUCLEOTIDE SEQUENCE</scope>
    <source>
        <strain evidence="7">2943</strain>
    </source>
</reference>
<evidence type="ECO:0000256" key="3">
    <source>
        <dbReference type="ARBA" id="ARBA00022692"/>
    </source>
</evidence>
<evidence type="ECO:0000256" key="2">
    <source>
        <dbReference type="ARBA" id="ARBA00022475"/>
    </source>
</evidence>
<feature type="transmembrane region" description="Helical" evidence="6">
    <location>
        <begin position="70"/>
        <end position="88"/>
    </location>
</feature>
<dbReference type="PANTHER" id="PTHR30086">
    <property type="entry name" value="ARGININE EXPORTER PROTEIN ARGO"/>
    <property type="match status" value="1"/>
</dbReference>
<feature type="transmembrane region" description="Helical" evidence="6">
    <location>
        <begin position="37"/>
        <end position="58"/>
    </location>
</feature>
<dbReference type="Proteomes" id="UP000659388">
    <property type="component" value="Unassembled WGS sequence"/>
</dbReference>
<dbReference type="GO" id="GO:0005886">
    <property type="term" value="C:plasma membrane"/>
    <property type="evidence" value="ECO:0007669"/>
    <property type="project" value="UniProtKB-SubCell"/>
</dbReference>
<dbReference type="EMBL" id="JAESIY010000004">
    <property type="protein sequence ID" value="MBL3656198.1"/>
    <property type="molecule type" value="Genomic_DNA"/>
</dbReference>
<keyword evidence="4 6" id="KW-1133">Transmembrane helix</keyword>
<dbReference type="Pfam" id="PF01810">
    <property type="entry name" value="LysE"/>
    <property type="match status" value="1"/>
</dbReference>
<evidence type="ECO:0000256" key="4">
    <source>
        <dbReference type="ARBA" id="ARBA00022989"/>
    </source>
</evidence>
<evidence type="ECO:0000313" key="7">
    <source>
        <dbReference type="EMBL" id="MBL3656198.1"/>
    </source>
</evidence>
<dbReference type="PANTHER" id="PTHR30086:SF20">
    <property type="entry name" value="ARGININE EXPORTER PROTEIN ARGO-RELATED"/>
    <property type="match status" value="1"/>
</dbReference>
<dbReference type="GO" id="GO:0015171">
    <property type="term" value="F:amino acid transmembrane transporter activity"/>
    <property type="evidence" value="ECO:0007669"/>
    <property type="project" value="TreeGrafter"/>
</dbReference>
<dbReference type="AlphaFoldDB" id="A0A937JY88"/>
<feature type="transmembrane region" description="Helical" evidence="6">
    <location>
        <begin position="6"/>
        <end position="25"/>
    </location>
</feature>
<dbReference type="RefSeq" id="WP_202243990.1">
    <property type="nucleotide sequence ID" value="NZ_JAESIY010000004.1"/>
</dbReference>
<organism evidence="7 8">
    <name type="scientific">Fulvivirga sediminis</name>
    <dbReference type="NCBI Taxonomy" id="2803949"/>
    <lineage>
        <taxon>Bacteria</taxon>
        <taxon>Pseudomonadati</taxon>
        <taxon>Bacteroidota</taxon>
        <taxon>Cytophagia</taxon>
        <taxon>Cytophagales</taxon>
        <taxon>Fulvivirgaceae</taxon>
        <taxon>Fulvivirga</taxon>
    </lineage>
</organism>
<gene>
    <name evidence="7" type="ORF">JL102_08655</name>
</gene>
<comment type="caution">
    <text evidence="7">The sequence shown here is derived from an EMBL/GenBank/DDBJ whole genome shotgun (WGS) entry which is preliminary data.</text>
</comment>
<comment type="subcellular location">
    <subcellularLocation>
        <location evidence="1">Cell membrane</location>
        <topology evidence="1">Multi-pass membrane protein</topology>
    </subcellularLocation>
</comment>
<protein>
    <submittedName>
        <fullName evidence="7">LysE family transporter</fullName>
    </submittedName>
</protein>
<keyword evidence="2" id="KW-1003">Cell membrane</keyword>
<name>A0A937JY88_9BACT</name>
<evidence type="ECO:0000256" key="5">
    <source>
        <dbReference type="ARBA" id="ARBA00023136"/>
    </source>
</evidence>
<evidence type="ECO:0000313" key="8">
    <source>
        <dbReference type="Proteomes" id="UP000659388"/>
    </source>
</evidence>